<evidence type="ECO:0000313" key="5">
    <source>
        <dbReference type="EMBL" id="SSW98683.1"/>
    </source>
</evidence>
<dbReference type="InterPro" id="IPR001314">
    <property type="entry name" value="Peptidase_S1A"/>
</dbReference>
<dbReference type="InterPro" id="IPR043504">
    <property type="entry name" value="Peptidase_S1_PA_chymotrypsin"/>
</dbReference>
<protein>
    <submittedName>
        <fullName evidence="5">CSON012007 protein</fullName>
    </submittedName>
</protein>
<dbReference type="GO" id="GO:0006508">
    <property type="term" value="P:proteolysis"/>
    <property type="evidence" value="ECO:0007669"/>
    <property type="project" value="InterPro"/>
</dbReference>
<reference evidence="6" key="2">
    <citation type="submission" date="2018-07" db="EMBL/GenBank/DDBJ databases">
        <authorList>
            <person name="Quirk P.G."/>
            <person name="Krulwich T.A."/>
        </authorList>
    </citation>
    <scope>NUCLEOTIDE SEQUENCE</scope>
</reference>
<organism evidence="5">
    <name type="scientific">Culicoides sonorensis</name>
    <name type="common">Biting midge</name>
    <dbReference type="NCBI Taxonomy" id="179676"/>
    <lineage>
        <taxon>Eukaryota</taxon>
        <taxon>Metazoa</taxon>
        <taxon>Ecdysozoa</taxon>
        <taxon>Arthropoda</taxon>
        <taxon>Hexapoda</taxon>
        <taxon>Insecta</taxon>
        <taxon>Pterygota</taxon>
        <taxon>Neoptera</taxon>
        <taxon>Endopterygota</taxon>
        <taxon>Diptera</taxon>
        <taxon>Nematocera</taxon>
        <taxon>Chironomoidea</taxon>
        <taxon>Ceratopogonidae</taxon>
        <taxon>Ceratopogoninae</taxon>
        <taxon>Culicoides</taxon>
        <taxon>Monoculicoides</taxon>
    </lineage>
</organism>
<dbReference type="Pfam" id="PF00089">
    <property type="entry name" value="Trypsin"/>
    <property type="match status" value="1"/>
</dbReference>
<dbReference type="PANTHER" id="PTHR24252">
    <property type="entry name" value="ACROSIN-RELATED"/>
    <property type="match status" value="1"/>
</dbReference>
<comment type="similarity">
    <text evidence="2">Belongs to the peptidase S1 family. CLIP subfamily.</text>
</comment>
<proteinExistence type="inferred from homology"/>
<dbReference type="EMBL" id="UFQS01000054">
    <property type="protein sequence ID" value="SSW98683.1"/>
    <property type="molecule type" value="Genomic_DNA"/>
</dbReference>
<dbReference type="Gene3D" id="2.40.10.10">
    <property type="entry name" value="Trypsin-like serine proteases"/>
    <property type="match status" value="1"/>
</dbReference>
<dbReference type="InterPro" id="IPR009003">
    <property type="entry name" value="Peptidase_S1_PA"/>
</dbReference>
<dbReference type="EMBL" id="UFQT01000054">
    <property type="protein sequence ID" value="SSX19069.1"/>
    <property type="molecule type" value="Genomic_DNA"/>
</dbReference>
<feature type="chain" id="PRO_5033342615" evidence="3">
    <location>
        <begin position="23"/>
        <end position="282"/>
    </location>
</feature>
<evidence type="ECO:0000256" key="3">
    <source>
        <dbReference type="SAM" id="SignalP"/>
    </source>
</evidence>
<feature type="signal peptide" evidence="3">
    <location>
        <begin position="1"/>
        <end position="22"/>
    </location>
</feature>
<dbReference type="AlphaFoldDB" id="A0A336K7E6"/>
<dbReference type="PRINTS" id="PR00722">
    <property type="entry name" value="CHYMOTRYPSIN"/>
</dbReference>
<evidence type="ECO:0000259" key="4">
    <source>
        <dbReference type="PROSITE" id="PS50240"/>
    </source>
</evidence>
<keyword evidence="1" id="KW-1015">Disulfide bond</keyword>
<dbReference type="PANTHER" id="PTHR24252:SF18">
    <property type="entry name" value="OVOCHYMASE 1"/>
    <property type="match status" value="1"/>
</dbReference>
<keyword evidence="3" id="KW-0732">Signal</keyword>
<gene>
    <name evidence="5" type="primary">CSON012007</name>
</gene>
<feature type="domain" description="Peptidase S1" evidence="4">
    <location>
        <begin position="45"/>
        <end position="278"/>
    </location>
</feature>
<dbReference type="FunFam" id="2.40.10.10:FF:000068">
    <property type="entry name" value="transmembrane protease serine 2"/>
    <property type="match status" value="1"/>
</dbReference>
<evidence type="ECO:0000256" key="1">
    <source>
        <dbReference type="ARBA" id="ARBA00023157"/>
    </source>
</evidence>
<dbReference type="SUPFAM" id="SSF50494">
    <property type="entry name" value="Trypsin-like serine proteases"/>
    <property type="match status" value="1"/>
</dbReference>
<name>A0A336K7E6_CULSO</name>
<dbReference type="PROSITE" id="PS50240">
    <property type="entry name" value="TRYPSIN_DOM"/>
    <property type="match status" value="1"/>
</dbReference>
<reference evidence="5" key="1">
    <citation type="submission" date="2018-04" db="EMBL/GenBank/DDBJ databases">
        <authorList>
            <person name="Go L.Y."/>
            <person name="Mitchell J.A."/>
        </authorList>
    </citation>
    <scope>NUCLEOTIDE SEQUENCE</scope>
    <source>
        <tissue evidence="5">Whole organism</tissue>
    </source>
</reference>
<dbReference type="InterPro" id="IPR001254">
    <property type="entry name" value="Trypsin_dom"/>
</dbReference>
<dbReference type="GO" id="GO:0004252">
    <property type="term" value="F:serine-type endopeptidase activity"/>
    <property type="evidence" value="ECO:0007669"/>
    <property type="project" value="InterPro"/>
</dbReference>
<evidence type="ECO:0000256" key="2">
    <source>
        <dbReference type="ARBA" id="ARBA00024195"/>
    </source>
</evidence>
<dbReference type="SMART" id="SM00020">
    <property type="entry name" value="Tryp_SPc"/>
    <property type="match status" value="1"/>
</dbReference>
<evidence type="ECO:0000313" key="6">
    <source>
        <dbReference type="EMBL" id="SSX19069.1"/>
    </source>
</evidence>
<sequence length="282" mass="31036">MKFTKTVKILGIIFLTFCVVAAQDDDLSLEEEDENQDEPRLESRVIGGRPTNLYPHIVSLQRNKQHYCAGSIINPSWIVTSAFCKMGGVEALAGQKNIRARDSRLAQRRKISLFIGHEDYDSNAEQSADDIALAKVDTPFTFNNIRLVSIVDLPVETTYPTGNAYVAGWGQYSTRNNRDSPILRHAMVPIHSVATCGILWSNSNYTLTNVCAGHLSGIGSVCTTDAGGPLMAIRTQRPLSFTLVGTVSWTQAQCGQSGKPGVYTLVSYYLDWIKTKIQENSA</sequence>
<dbReference type="VEuPathDB" id="VectorBase:CSON012007"/>
<accession>A0A336K7E6</accession>
<dbReference type="CDD" id="cd00190">
    <property type="entry name" value="Tryp_SPc"/>
    <property type="match status" value="1"/>
</dbReference>